<dbReference type="RefSeq" id="WP_106312619.1">
    <property type="nucleotide sequence ID" value="NZ_PVWO01000641.1"/>
</dbReference>
<name>A0A2T1F8A0_9CYAN</name>
<organism evidence="1 2">
    <name type="scientific">Chamaesiphon polymorphus CCALA 037</name>
    <dbReference type="NCBI Taxonomy" id="2107692"/>
    <lineage>
        <taxon>Bacteria</taxon>
        <taxon>Bacillati</taxon>
        <taxon>Cyanobacteriota</taxon>
        <taxon>Cyanophyceae</taxon>
        <taxon>Gomontiellales</taxon>
        <taxon>Chamaesiphonaceae</taxon>
        <taxon>Chamaesiphon</taxon>
    </lineage>
</organism>
<accession>A0A2T1F8A0</accession>
<dbReference type="AlphaFoldDB" id="A0A2T1F8A0"/>
<reference evidence="1 2" key="1">
    <citation type="submission" date="2018-03" db="EMBL/GenBank/DDBJ databases">
        <title>The ancient ancestry and fast evolution of plastids.</title>
        <authorList>
            <person name="Moore K.R."/>
            <person name="Magnabosco C."/>
            <person name="Momper L."/>
            <person name="Gold D.A."/>
            <person name="Bosak T."/>
            <person name="Fournier G.P."/>
        </authorList>
    </citation>
    <scope>NUCLEOTIDE SEQUENCE [LARGE SCALE GENOMIC DNA]</scope>
    <source>
        <strain evidence="1 2">CCALA 037</strain>
    </source>
</reference>
<dbReference type="EMBL" id="PVWO01000641">
    <property type="protein sequence ID" value="PSB41199.1"/>
    <property type="molecule type" value="Genomic_DNA"/>
</dbReference>
<dbReference type="Proteomes" id="UP000238937">
    <property type="component" value="Unassembled WGS sequence"/>
</dbReference>
<gene>
    <name evidence="1" type="ORF">C7B77_27610</name>
</gene>
<comment type="caution">
    <text evidence="1">The sequence shown here is derived from an EMBL/GenBank/DDBJ whole genome shotgun (WGS) entry which is preliminary data.</text>
</comment>
<evidence type="ECO:0000313" key="1">
    <source>
        <dbReference type="EMBL" id="PSB41199.1"/>
    </source>
</evidence>
<protein>
    <submittedName>
        <fullName evidence="1">Uncharacterized protein</fullName>
    </submittedName>
</protein>
<proteinExistence type="predicted"/>
<evidence type="ECO:0000313" key="2">
    <source>
        <dbReference type="Proteomes" id="UP000238937"/>
    </source>
</evidence>
<sequence length="193" mass="22477">MVVGQKIVEIFDSLAIDESPILDSFDDKLFYYTHALFTLVWHQRIIDFFKSKLSLSQYIRNLESRFYSEAERDRIKLAAAKLTSIPGIDLKIARESKRFLSKYKSRQHRETLEYILRIAQSQLPAYRVSLYGFQGLMSKEEFLTTWFSRGISYQENPISFELQPGDLIILEEGEFILNKDLVPLEMSTSAAIT</sequence>
<keyword evidence="2" id="KW-1185">Reference proteome</keyword>